<keyword evidence="3" id="KW-1185">Reference proteome</keyword>
<comment type="caution">
    <text evidence="2">The sequence shown here is derived from an EMBL/GenBank/DDBJ whole genome shotgun (WGS) entry which is preliminary data.</text>
</comment>
<reference evidence="2" key="1">
    <citation type="journal article" date="2023" name="Mol. Biol. Evol.">
        <title>Third-Generation Sequencing Reveals the Adaptive Role of the Epigenome in Three Deep-Sea Polychaetes.</title>
        <authorList>
            <person name="Perez M."/>
            <person name="Aroh O."/>
            <person name="Sun Y."/>
            <person name="Lan Y."/>
            <person name="Juniper S.K."/>
            <person name="Young C.R."/>
            <person name="Angers B."/>
            <person name="Qian P.Y."/>
        </authorList>
    </citation>
    <scope>NUCLEOTIDE SEQUENCE</scope>
    <source>
        <strain evidence="2">P08H-3</strain>
    </source>
</reference>
<feature type="compositionally biased region" description="Basic and acidic residues" evidence="1">
    <location>
        <begin position="95"/>
        <end position="108"/>
    </location>
</feature>
<proteinExistence type="predicted"/>
<evidence type="ECO:0000313" key="2">
    <source>
        <dbReference type="EMBL" id="KAK2166612.1"/>
    </source>
</evidence>
<dbReference type="AlphaFoldDB" id="A0AAD9NDU6"/>
<feature type="region of interest" description="Disordered" evidence="1">
    <location>
        <begin position="1"/>
        <end position="134"/>
    </location>
</feature>
<name>A0AAD9NDU6_9ANNE</name>
<protein>
    <submittedName>
        <fullName evidence="2">Uncharacterized protein</fullName>
    </submittedName>
</protein>
<gene>
    <name evidence="2" type="ORF">LSH36_37g06019</name>
</gene>
<organism evidence="2 3">
    <name type="scientific">Paralvinella palmiformis</name>
    <dbReference type="NCBI Taxonomy" id="53620"/>
    <lineage>
        <taxon>Eukaryota</taxon>
        <taxon>Metazoa</taxon>
        <taxon>Spiralia</taxon>
        <taxon>Lophotrochozoa</taxon>
        <taxon>Annelida</taxon>
        <taxon>Polychaeta</taxon>
        <taxon>Sedentaria</taxon>
        <taxon>Canalipalpata</taxon>
        <taxon>Terebellida</taxon>
        <taxon>Terebelliformia</taxon>
        <taxon>Alvinellidae</taxon>
        <taxon>Paralvinella</taxon>
    </lineage>
</organism>
<dbReference type="Proteomes" id="UP001208570">
    <property type="component" value="Unassembled WGS sequence"/>
</dbReference>
<evidence type="ECO:0000313" key="3">
    <source>
        <dbReference type="Proteomes" id="UP001208570"/>
    </source>
</evidence>
<accession>A0AAD9NDU6</accession>
<evidence type="ECO:0000256" key="1">
    <source>
        <dbReference type="SAM" id="MobiDB-lite"/>
    </source>
</evidence>
<feature type="compositionally biased region" description="Polar residues" evidence="1">
    <location>
        <begin position="72"/>
        <end position="83"/>
    </location>
</feature>
<sequence>MDVGHEPPKQPPPSSTGESETSPDADVGAHDNAATKNNTKHEELNSVSDGDLTARNSSQDIPVANQLREQVESLSIQGNSAHSPSGAGQGQESNEQVHRTEQQEHNTQLEDADSGVDNNSVKDSPVPGDGDPGR</sequence>
<dbReference type="EMBL" id="JAODUP010000037">
    <property type="protein sequence ID" value="KAK2166612.1"/>
    <property type="molecule type" value="Genomic_DNA"/>
</dbReference>